<feature type="domain" description="Glycosyltransferase subfamily 4-like N-terminal" evidence="2">
    <location>
        <begin position="42"/>
        <end position="126"/>
    </location>
</feature>
<dbReference type="GO" id="GO:0016757">
    <property type="term" value="F:glycosyltransferase activity"/>
    <property type="evidence" value="ECO:0007669"/>
    <property type="project" value="InterPro"/>
</dbReference>
<dbReference type="PANTHER" id="PTHR45947:SF3">
    <property type="entry name" value="SULFOQUINOVOSYL TRANSFERASE SQD2"/>
    <property type="match status" value="1"/>
</dbReference>
<proteinExistence type="predicted"/>
<dbReference type="InterPro" id="IPR050194">
    <property type="entry name" value="Glycosyltransferase_grp1"/>
</dbReference>
<evidence type="ECO:0000259" key="2">
    <source>
        <dbReference type="Pfam" id="PF13579"/>
    </source>
</evidence>
<evidence type="ECO:0000313" key="3">
    <source>
        <dbReference type="EMBL" id="OGF77926.1"/>
    </source>
</evidence>
<dbReference type="Pfam" id="PF00534">
    <property type="entry name" value="Glycos_transf_1"/>
    <property type="match status" value="1"/>
</dbReference>
<sequence>MKVLMLSSDPRNSRLKRYAEVLEKLEIIGFERKDGRFARFWKGYKKAREILSRERFDLITAQEIEHSFLAWLLSNKFKIPWQMQIHTDIFSPYYVRHSVSNRARVFLAKFLIPRTNCIRVVSERIRKSNFLKEVRLPISVLPIYSKVKKEGGINLREKYPGYDLYILMVARLAHEKNINLALKTMTGVIKEIKALLVVVGEGPDRKNIELEIGNLKLENSIRLEGWQDNLSGYYSSADLLLITSNYEGYGLSAVEAISCGLPVIMTDVGVAGEIIKNGINGLIVSVGSGYILSVEILKFFKDADLRLKLKEGAKNTKLPYTSFEDYRDKLVNSWLICKK</sequence>
<feature type="domain" description="Glycosyl transferase family 1" evidence="1">
    <location>
        <begin position="163"/>
        <end position="315"/>
    </location>
</feature>
<dbReference type="Proteomes" id="UP000177723">
    <property type="component" value="Unassembled WGS sequence"/>
</dbReference>
<dbReference type="Gene3D" id="3.40.50.2000">
    <property type="entry name" value="Glycogen Phosphorylase B"/>
    <property type="match status" value="2"/>
</dbReference>
<dbReference type="Pfam" id="PF13579">
    <property type="entry name" value="Glyco_trans_4_4"/>
    <property type="match status" value="1"/>
</dbReference>
<dbReference type="InterPro" id="IPR001296">
    <property type="entry name" value="Glyco_trans_1"/>
</dbReference>
<accession>A0A1F5WQI8</accession>
<dbReference type="EMBL" id="MFHT01000009">
    <property type="protein sequence ID" value="OGF77926.1"/>
    <property type="molecule type" value="Genomic_DNA"/>
</dbReference>
<name>A0A1F5WQI8_9BACT</name>
<protein>
    <submittedName>
        <fullName evidence="3">Uncharacterized protein</fullName>
    </submittedName>
</protein>
<dbReference type="InterPro" id="IPR028098">
    <property type="entry name" value="Glyco_trans_4-like_N"/>
</dbReference>
<dbReference type="AlphaFoldDB" id="A0A1F5WQI8"/>
<organism evidence="3 4">
    <name type="scientific">Candidatus Giovannonibacteria bacterium RIFCSPHIGHO2_12_FULL_43_15</name>
    <dbReference type="NCBI Taxonomy" id="1798341"/>
    <lineage>
        <taxon>Bacteria</taxon>
        <taxon>Candidatus Giovannoniibacteriota</taxon>
    </lineage>
</organism>
<dbReference type="PANTHER" id="PTHR45947">
    <property type="entry name" value="SULFOQUINOVOSYL TRANSFERASE SQD2"/>
    <property type="match status" value="1"/>
</dbReference>
<evidence type="ECO:0000313" key="4">
    <source>
        <dbReference type="Proteomes" id="UP000177723"/>
    </source>
</evidence>
<evidence type="ECO:0000259" key="1">
    <source>
        <dbReference type="Pfam" id="PF00534"/>
    </source>
</evidence>
<dbReference type="SUPFAM" id="SSF53756">
    <property type="entry name" value="UDP-Glycosyltransferase/glycogen phosphorylase"/>
    <property type="match status" value="1"/>
</dbReference>
<reference evidence="3 4" key="1">
    <citation type="journal article" date="2016" name="Nat. Commun.">
        <title>Thousands of microbial genomes shed light on interconnected biogeochemical processes in an aquifer system.</title>
        <authorList>
            <person name="Anantharaman K."/>
            <person name="Brown C.T."/>
            <person name="Hug L.A."/>
            <person name="Sharon I."/>
            <person name="Castelle C.J."/>
            <person name="Probst A.J."/>
            <person name="Thomas B.C."/>
            <person name="Singh A."/>
            <person name="Wilkins M.J."/>
            <person name="Karaoz U."/>
            <person name="Brodie E.L."/>
            <person name="Williams K.H."/>
            <person name="Hubbard S.S."/>
            <person name="Banfield J.F."/>
        </authorList>
    </citation>
    <scope>NUCLEOTIDE SEQUENCE [LARGE SCALE GENOMIC DNA]</scope>
</reference>
<gene>
    <name evidence="3" type="ORF">A3F23_04310</name>
</gene>
<comment type="caution">
    <text evidence="3">The sequence shown here is derived from an EMBL/GenBank/DDBJ whole genome shotgun (WGS) entry which is preliminary data.</text>
</comment>